<proteinExistence type="predicted"/>
<sequence length="130" mass="14443">MMSLSSSLKIMLINPPRTLIGSRFQDKTLAPLSLTSLREALTKTGFDVVLYDADKGHTSLFNIVRECRKQAPQYVMLECTSSASQHATVMLLCAMLKFSLPHLAIMYGGMSSHHHQVEVSSNTPYSWHAS</sequence>
<dbReference type="EMBL" id="JBHLXJ010000009">
    <property type="protein sequence ID" value="MFC0349898.1"/>
    <property type="molecule type" value="Genomic_DNA"/>
</dbReference>
<reference evidence="1 2" key="1">
    <citation type="submission" date="2024-09" db="EMBL/GenBank/DDBJ databases">
        <authorList>
            <person name="Sun Q."/>
            <person name="Mori K."/>
        </authorList>
    </citation>
    <scope>NUCLEOTIDE SEQUENCE [LARGE SCALE GENOMIC DNA]</scope>
    <source>
        <strain evidence="1 2">CCM 8677</strain>
    </source>
</reference>
<organism evidence="1 2">
    <name type="scientific">Undibacterium danionis</name>
    <dbReference type="NCBI Taxonomy" id="1812100"/>
    <lineage>
        <taxon>Bacteria</taxon>
        <taxon>Pseudomonadati</taxon>
        <taxon>Pseudomonadota</taxon>
        <taxon>Betaproteobacteria</taxon>
        <taxon>Burkholderiales</taxon>
        <taxon>Oxalobacteraceae</taxon>
        <taxon>Undibacterium</taxon>
    </lineage>
</organism>
<dbReference type="Proteomes" id="UP001589844">
    <property type="component" value="Unassembled WGS sequence"/>
</dbReference>
<evidence type="ECO:0000313" key="1">
    <source>
        <dbReference type="EMBL" id="MFC0349898.1"/>
    </source>
</evidence>
<dbReference type="RefSeq" id="WP_390211731.1">
    <property type="nucleotide sequence ID" value="NZ_JBHLXJ010000009.1"/>
</dbReference>
<gene>
    <name evidence="1" type="ORF">ACFFJH_08770</name>
</gene>
<protein>
    <recommendedName>
        <fullName evidence="3">B12-binding domain-containing protein</fullName>
    </recommendedName>
</protein>
<keyword evidence="2" id="KW-1185">Reference proteome</keyword>
<name>A0ABV6IE62_9BURK</name>
<evidence type="ECO:0008006" key="3">
    <source>
        <dbReference type="Google" id="ProtNLM"/>
    </source>
</evidence>
<comment type="caution">
    <text evidence="1">The sequence shown here is derived from an EMBL/GenBank/DDBJ whole genome shotgun (WGS) entry which is preliminary data.</text>
</comment>
<accession>A0ABV6IE62</accession>
<evidence type="ECO:0000313" key="2">
    <source>
        <dbReference type="Proteomes" id="UP001589844"/>
    </source>
</evidence>